<name>A0A5B7JRU6_PORTR</name>
<sequence>MKDDERVHPPADIHTAIIFKFKAWIIFPILCVAYPGLISPSVPPLTPPEVPRYVPPLIKCSPCH</sequence>
<keyword evidence="1" id="KW-0812">Transmembrane</keyword>
<accession>A0A5B7JRU6</accession>
<dbReference type="Proteomes" id="UP000324222">
    <property type="component" value="Unassembled WGS sequence"/>
</dbReference>
<evidence type="ECO:0000313" key="3">
    <source>
        <dbReference type="Proteomes" id="UP000324222"/>
    </source>
</evidence>
<keyword evidence="1" id="KW-1133">Transmembrane helix</keyword>
<keyword evidence="1" id="KW-0472">Membrane</keyword>
<evidence type="ECO:0000256" key="1">
    <source>
        <dbReference type="SAM" id="Phobius"/>
    </source>
</evidence>
<evidence type="ECO:0000313" key="2">
    <source>
        <dbReference type="EMBL" id="MPC97076.1"/>
    </source>
</evidence>
<feature type="transmembrane region" description="Helical" evidence="1">
    <location>
        <begin position="21"/>
        <end position="38"/>
    </location>
</feature>
<protein>
    <submittedName>
        <fullName evidence="2">Uncharacterized protein</fullName>
    </submittedName>
</protein>
<comment type="caution">
    <text evidence="2">The sequence shown here is derived from an EMBL/GenBank/DDBJ whole genome shotgun (WGS) entry which is preliminary data.</text>
</comment>
<proteinExistence type="predicted"/>
<dbReference type="AlphaFoldDB" id="A0A5B7JRU6"/>
<gene>
    <name evidence="2" type="ORF">E2C01_092367</name>
</gene>
<keyword evidence="3" id="KW-1185">Reference proteome</keyword>
<reference evidence="2 3" key="1">
    <citation type="submission" date="2019-05" db="EMBL/GenBank/DDBJ databases">
        <title>Another draft genome of Portunus trituberculatus and its Hox gene families provides insights of decapod evolution.</title>
        <authorList>
            <person name="Jeong J.-H."/>
            <person name="Song I."/>
            <person name="Kim S."/>
            <person name="Choi T."/>
            <person name="Kim D."/>
            <person name="Ryu S."/>
            <person name="Kim W."/>
        </authorList>
    </citation>
    <scope>NUCLEOTIDE SEQUENCE [LARGE SCALE GENOMIC DNA]</scope>
    <source>
        <tissue evidence="2">Muscle</tissue>
    </source>
</reference>
<dbReference type="EMBL" id="VSRR010108513">
    <property type="protein sequence ID" value="MPC97076.1"/>
    <property type="molecule type" value="Genomic_DNA"/>
</dbReference>
<organism evidence="2 3">
    <name type="scientific">Portunus trituberculatus</name>
    <name type="common">Swimming crab</name>
    <name type="synonym">Neptunus trituberculatus</name>
    <dbReference type="NCBI Taxonomy" id="210409"/>
    <lineage>
        <taxon>Eukaryota</taxon>
        <taxon>Metazoa</taxon>
        <taxon>Ecdysozoa</taxon>
        <taxon>Arthropoda</taxon>
        <taxon>Crustacea</taxon>
        <taxon>Multicrustacea</taxon>
        <taxon>Malacostraca</taxon>
        <taxon>Eumalacostraca</taxon>
        <taxon>Eucarida</taxon>
        <taxon>Decapoda</taxon>
        <taxon>Pleocyemata</taxon>
        <taxon>Brachyura</taxon>
        <taxon>Eubrachyura</taxon>
        <taxon>Portunoidea</taxon>
        <taxon>Portunidae</taxon>
        <taxon>Portuninae</taxon>
        <taxon>Portunus</taxon>
    </lineage>
</organism>